<keyword evidence="9" id="KW-1185">Reference proteome</keyword>
<feature type="region of interest" description="Disordered" evidence="6">
    <location>
        <begin position="76"/>
        <end position="145"/>
    </location>
</feature>
<dbReference type="PANTHER" id="PTHR23502">
    <property type="entry name" value="MAJOR FACILITATOR SUPERFAMILY"/>
    <property type="match status" value="1"/>
</dbReference>
<evidence type="ECO:0000256" key="6">
    <source>
        <dbReference type="SAM" id="MobiDB-lite"/>
    </source>
</evidence>
<feature type="region of interest" description="Disordered" evidence="6">
    <location>
        <begin position="182"/>
        <end position="218"/>
    </location>
</feature>
<dbReference type="EMBL" id="NHTK01005194">
    <property type="protein sequence ID" value="PPQ82172.1"/>
    <property type="molecule type" value="Genomic_DNA"/>
</dbReference>
<reference evidence="8 9" key="1">
    <citation type="journal article" date="2018" name="Evol. Lett.">
        <title>Horizontal gene cluster transfer increased hallucinogenic mushroom diversity.</title>
        <authorList>
            <person name="Reynolds H.T."/>
            <person name="Vijayakumar V."/>
            <person name="Gluck-Thaler E."/>
            <person name="Korotkin H.B."/>
            <person name="Matheny P.B."/>
            <person name="Slot J.C."/>
        </authorList>
    </citation>
    <scope>NUCLEOTIDE SEQUENCE [LARGE SCALE GENOMIC DNA]</scope>
    <source>
        <strain evidence="8 9">2629</strain>
    </source>
</reference>
<organism evidence="8 9">
    <name type="scientific">Panaeolus cyanescens</name>
    <dbReference type="NCBI Taxonomy" id="181874"/>
    <lineage>
        <taxon>Eukaryota</taxon>
        <taxon>Fungi</taxon>
        <taxon>Dikarya</taxon>
        <taxon>Basidiomycota</taxon>
        <taxon>Agaricomycotina</taxon>
        <taxon>Agaricomycetes</taxon>
        <taxon>Agaricomycetidae</taxon>
        <taxon>Agaricales</taxon>
        <taxon>Agaricineae</taxon>
        <taxon>Galeropsidaceae</taxon>
        <taxon>Panaeolus</taxon>
    </lineage>
</organism>
<protein>
    <submittedName>
        <fullName evidence="8">Uncharacterized protein</fullName>
    </submittedName>
</protein>
<comment type="caution">
    <text evidence="8">The sequence shown here is derived from an EMBL/GenBank/DDBJ whole genome shotgun (WGS) entry which is preliminary data.</text>
</comment>
<keyword evidence="4 7" id="KW-1133">Transmembrane helix</keyword>
<dbReference type="GO" id="GO:0022857">
    <property type="term" value="F:transmembrane transporter activity"/>
    <property type="evidence" value="ECO:0007669"/>
    <property type="project" value="TreeGrafter"/>
</dbReference>
<feature type="transmembrane region" description="Helical" evidence="7">
    <location>
        <begin position="41"/>
        <end position="61"/>
    </location>
</feature>
<feature type="compositionally biased region" description="Low complexity" evidence="6">
    <location>
        <begin position="81"/>
        <end position="92"/>
    </location>
</feature>
<keyword evidence="3 7" id="KW-0812">Transmembrane</keyword>
<evidence type="ECO:0000256" key="2">
    <source>
        <dbReference type="ARBA" id="ARBA00022448"/>
    </source>
</evidence>
<feature type="transmembrane region" description="Helical" evidence="7">
    <location>
        <begin position="7"/>
        <end position="29"/>
    </location>
</feature>
<evidence type="ECO:0000256" key="1">
    <source>
        <dbReference type="ARBA" id="ARBA00004141"/>
    </source>
</evidence>
<comment type="subcellular location">
    <subcellularLocation>
        <location evidence="1">Membrane</location>
        <topology evidence="1">Multi-pass membrane protein</topology>
    </subcellularLocation>
</comment>
<dbReference type="PANTHER" id="PTHR23502:SF31">
    <property type="entry name" value="POLYAMINE TRANSPORTER 1"/>
    <property type="match status" value="1"/>
</dbReference>
<feature type="compositionally biased region" description="Low complexity" evidence="6">
    <location>
        <begin position="116"/>
        <end position="130"/>
    </location>
</feature>
<feature type="region of interest" description="Disordered" evidence="6">
    <location>
        <begin position="231"/>
        <end position="268"/>
    </location>
</feature>
<feature type="compositionally biased region" description="Polar residues" evidence="6">
    <location>
        <begin position="93"/>
        <end position="103"/>
    </location>
</feature>
<dbReference type="OrthoDB" id="9986881at2759"/>
<evidence type="ECO:0000256" key="7">
    <source>
        <dbReference type="SAM" id="Phobius"/>
    </source>
</evidence>
<dbReference type="InterPro" id="IPR036259">
    <property type="entry name" value="MFS_trans_sf"/>
</dbReference>
<proteinExistence type="predicted"/>
<evidence type="ECO:0000256" key="3">
    <source>
        <dbReference type="ARBA" id="ARBA00022692"/>
    </source>
</evidence>
<accession>A0A409WUJ5</accession>
<dbReference type="STRING" id="181874.A0A409WUJ5"/>
<evidence type="ECO:0000256" key="4">
    <source>
        <dbReference type="ARBA" id="ARBA00022989"/>
    </source>
</evidence>
<dbReference type="Proteomes" id="UP000284842">
    <property type="component" value="Unassembled WGS sequence"/>
</dbReference>
<evidence type="ECO:0000313" key="8">
    <source>
        <dbReference type="EMBL" id="PPQ82172.1"/>
    </source>
</evidence>
<dbReference type="SUPFAM" id="SSF103473">
    <property type="entry name" value="MFS general substrate transporter"/>
    <property type="match status" value="1"/>
</dbReference>
<dbReference type="InParanoid" id="A0A409WUJ5"/>
<keyword evidence="2" id="KW-0813">Transport</keyword>
<evidence type="ECO:0000256" key="5">
    <source>
        <dbReference type="ARBA" id="ARBA00023136"/>
    </source>
</evidence>
<evidence type="ECO:0000313" key="9">
    <source>
        <dbReference type="Proteomes" id="UP000284842"/>
    </source>
</evidence>
<dbReference type="GO" id="GO:0005886">
    <property type="term" value="C:plasma membrane"/>
    <property type="evidence" value="ECO:0007669"/>
    <property type="project" value="TreeGrafter"/>
</dbReference>
<dbReference type="AlphaFoldDB" id="A0A409WUJ5"/>
<keyword evidence="5 7" id="KW-0472">Membrane</keyword>
<sequence length="268" mass="28952">MDTYGIYFASAIAATVVLRSLCGAVFPLFAPSMFKALDDQWAMSVFACLSTACMPIPLLFFKYGPWIRSKSRFAYKDSDSSSRNSASATPSSVTITNTSTAPCSESKFESETGPLSSSSTTASPSSYTASNLNLPRPSNVDSTRCSGLESRTITMSSQLEYGTTTTEKRVAGDRYLVYNPAAVSPPNADVHAEREPESESASRSLEKETTSELRYGTRDVEGEVLKRVDTEQFGQMKTRRGGDDGQVNASRSVLPVLVTSGRPADEMV</sequence>
<name>A0A409WUJ5_9AGAR</name>
<feature type="compositionally biased region" description="Basic and acidic residues" evidence="6">
    <location>
        <begin position="204"/>
        <end position="218"/>
    </location>
</feature>
<gene>
    <name evidence="8" type="ORF">CVT24_012638</name>
</gene>